<organism evidence="12 13">
    <name type="scientific">Pseudozyma flocculosa</name>
    <dbReference type="NCBI Taxonomy" id="84751"/>
    <lineage>
        <taxon>Eukaryota</taxon>
        <taxon>Fungi</taxon>
        <taxon>Dikarya</taxon>
        <taxon>Basidiomycota</taxon>
        <taxon>Ustilaginomycotina</taxon>
        <taxon>Ustilaginomycetes</taxon>
        <taxon>Ustilaginales</taxon>
        <taxon>Ustilaginaceae</taxon>
        <taxon>Pseudozyma</taxon>
    </lineage>
</organism>
<feature type="compositionally biased region" description="Polar residues" evidence="10">
    <location>
        <begin position="656"/>
        <end position="671"/>
    </location>
</feature>
<keyword evidence="4 8" id="KW-0378">Hydrolase</keyword>
<reference evidence="12 13" key="1">
    <citation type="submission" date="2018-03" db="EMBL/GenBank/DDBJ databases">
        <authorList>
            <person name="Guldener U."/>
        </authorList>
    </citation>
    <scope>NUCLEOTIDE SEQUENCE [LARGE SCALE GENOMIC DNA]</scope>
    <source>
        <strain evidence="12 13">DAOM196992</strain>
    </source>
</reference>
<dbReference type="InterPro" id="IPR016035">
    <property type="entry name" value="Acyl_Trfase/lysoPLipase"/>
</dbReference>
<dbReference type="SUPFAM" id="SSF52151">
    <property type="entry name" value="FabD/lysophospholipase-like"/>
    <property type="match status" value="1"/>
</dbReference>
<dbReference type="GO" id="GO:0005829">
    <property type="term" value="C:cytosol"/>
    <property type="evidence" value="ECO:0007669"/>
    <property type="project" value="TreeGrafter"/>
</dbReference>
<dbReference type="Gene3D" id="3.40.1090.10">
    <property type="entry name" value="Cytosolic phospholipase A2 catalytic domain"/>
    <property type="match status" value="1"/>
</dbReference>
<evidence type="ECO:0000256" key="4">
    <source>
        <dbReference type="ARBA" id="ARBA00022801"/>
    </source>
</evidence>
<proteinExistence type="inferred from homology"/>
<evidence type="ECO:0000256" key="2">
    <source>
        <dbReference type="ARBA" id="ARBA00013274"/>
    </source>
</evidence>
<comment type="catalytic activity">
    <reaction evidence="9">
        <text>a 1-acyl-sn-glycero-3-phosphocholine + H2O = sn-glycerol 3-phosphocholine + a fatty acid + H(+)</text>
        <dbReference type="Rhea" id="RHEA:15177"/>
        <dbReference type="ChEBI" id="CHEBI:15377"/>
        <dbReference type="ChEBI" id="CHEBI:15378"/>
        <dbReference type="ChEBI" id="CHEBI:16870"/>
        <dbReference type="ChEBI" id="CHEBI:28868"/>
        <dbReference type="ChEBI" id="CHEBI:58168"/>
        <dbReference type="EC" id="3.1.1.5"/>
    </reaction>
</comment>
<evidence type="ECO:0000256" key="5">
    <source>
        <dbReference type="ARBA" id="ARBA00022963"/>
    </source>
</evidence>
<evidence type="ECO:0000256" key="9">
    <source>
        <dbReference type="RuleBase" id="RU362103"/>
    </source>
</evidence>
<dbReference type="AlphaFoldDB" id="A0A5C3F3Q0"/>
<dbReference type="PROSITE" id="PS51210">
    <property type="entry name" value="PLA2C"/>
    <property type="match status" value="1"/>
</dbReference>
<dbReference type="OrthoDB" id="4084751at2759"/>
<dbReference type="GO" id="GO:0004623">
    <property type="term" value="F:phospholipase A2 activity"/>
    <property type="evidence" value="ECO:0007669"/>
    <property type="project" value="TreeGrafter"/>
</dbReference>
<dbReference type="Pfam" id="PF01735">
    <property type="entry name" value="PLA2_B"/>
    <property type="match status" value="1"/>
</dbReference>
<dbReference type="GO" id="GO:0004622">
    <property type="term" value="F:phosphatidylcholine lysophospholipase activity"/>
    <property type="evidence" value="ECO:0007669"/>
    <property type="project" value="UniProtKB-EC"/>
</dbReference>
<comment type="similarity">
    <text evidence="1 9">Belongs to the lysophospholipase family.</text>
</comment>
<protein>
    <recommendedName>
        <fullName evidence="2 9">Lysophospholipase</fullName>
        <ecNumber evidence="2 9">3.1.1.5</ecNumber>
    </recommendedName>
</protein>
<dbReference type="InterPro" id="IPR002642">
    <property type="entry name" value="LysoPLipase_cat_dom"/>
</dbReference>
<dbReference type="PANTHER" id="PTHR10728">
    <property type="entry name" value="CYTOSOLIC PHOSPHOLIPASE A2"/>
    <property type="match status" value="1"/>
</dbReference>
<evidence type="ECO:0000256" key="10">
    <source>
        <dbReference type="SAM" id="MobiDB-lite"/>
    </source>
</evidence>
<dbReference type="PROSITE" id="PS51257">
    <property type="entry name" value="PROKAR_LIPOPROTEIN"/>
    <property type="match status" value="1"/>
</dbReference>
<name>A0A5C3F3Q0_9BASI</name>
<dbReference type="EC" id="3.1.1.5" evidence="2 9"/>
<dbReference type="PANTHER" id="PTHR10728:SF33">
    <property type="entry name" value="LYSOPHOSPHOLIPASE 1-RELATED"/>
    <property type="match status" value="1"/>
</dbReference>
<sequence>MQIFKPLLAALTLLACGASATPTSLSAESLEHLQNLSPFQRRQLLEHLVEIREAQLQKRSSPTGSYAPGNVKCPATTSQQSPGLIRDASKKRLNQGERDYIQRHRESRKQDWIDWLTNSAKLGGQDGVPGGLAQYADNVDNLPRIGFALSGGGLRAMLVGSGVAMGFDSRNQTAKDRGTGGLLQLADYVSGLSGGSWATSTLAMNDWPTAQTLNDEVWNLESNLVIPKDGKIGFYTNIALDVKKKRDLDYGTSITDYFGLSIAQKVLNSTYENKAATTWSDVKDTSNYKAASYPYPIILADQREPGELVVSRNTTIWEFNPNEFGSWNPNVAAFVPIEIVGSSLDNGASVLPDGQCVAGYETLPWVVGTSATLFSGLYLQLLEGQTDSLIANVIKGIAEAVSKEQNDISTVPNPFYGYNEGNNAVAKLRNISLIDAGLTDLNLPLWPLVEPARGLDFVFAVDSSADVSSWPNGSSLYQSSLRAKDEVYKQYPLPDFPSTATFVNRGLNTRPTFFGCDAAAATNSDTSFDGAKTPIIAYIPSYPYTSLANASTYQLEYSRKQSQAVLDNSVDVATLGGADDTWATCLGCAMLQRSFERNKVTRPAACDSCMKKWCWDGVTNDTAPVQAYSPATGVPEFVTSQGSIQKAPAYTGGDGSNPQASDGNSQSITDSSAGDAQKVHVAAVAFATLLAVGAVLL</sequence>
<evidence type="ECO:0000259" key="11">
    <source>
        <dbReference type="PROSITE" id="PS51210"/>
    </source>
</evidence>
<feature type="chain" id="PRO_5023039611" description="Lysophospholipase" evidence="9">
    <location>
        <begin position="21"/>
        <end position="697"/>
    </location>
</feature>
<evidence type="ECO:0000256" key="8">
    <source>
        <dbReference type="PROSITE-ProRule" id="PRU00555"/>
    </source>
</evidence>
<keyword evidence="7" id="KW-0325">Glycoprotein</keyword>
<dbReference type="Proteomes" id="UP000323386">
    <property type="component" value="Unassembled WGS sequence"/>
</dbReference>
<gene>
    <name evidence="12" type="ORF">PSFLO_04209</name>
</gene>
<accession>A0A5C3F3Q0</accession>
<evidence type="ECO:0000256" key="3">
    <source>
        <dbReference type="ARBA" id="ARBA00022729"/>
    </source>
</evidence>
<feature type="domain" description="PLA2c" evidence="11">
    <location>
        <begin position="72"/>
        <end position="620"/>
    </location>
</feature>
<evidence type="ECO:0000256" key="6">
    <source>
        <dbReference type="ARBA" id="ARBA00023098"/>
    </source>
</evidence>
<evidence type="ECO:0000313" key="13">
    <source>
        <dbReference type="Proteomes" id="UP000323386"/>
    </source>
</evidence>
<feature type="region of interest" description="Disordered" evidence="10">
    <location>
        <begin position="648"/>
        <end position="671"/>
    </location>
</feature>
<dbReference type="GO" id="GO:0046475">
    <property type="term" value="P:glycerophospholipid catabolic process"/>
    <property type="evidence" value="ECO:0007669"/>
    <property type="project" value="TreeGrafter"/>
</dbReference>
<keyword evidence="6 8" id="KW-0443">Lipid metabolism</keyword>
<evidence type="ECO:0000256" key="7">
    <source>
        <dbReference type="ARBA" id="ARBA00023180"/>
    </source>
</evidence>
<keyword evidence="13" id="KW-1185">Reference proteome</keyword>
<keyword evidence="5 8" id="KW-0442">Lipid degradation</keyword>
<keyword evidence="3 9" id="KW-0732">Signal</keyword>
<dbReference type="SMART" id="SM00022">
    <property type="entry name" value="PLAc"/>
    <property type="match status" value="1"/>
</dbReference>
<feature type="signal peptide" evidence="9">
    <location>
        <begin position="1"/>
        <end position="20"/>
    </location>
</feature>
<dbReference type="EMBL" id="OOIP01000011">
    <property type="protein sequence ID" value="SPO38730.1"/>
    <property type="molecule type" value="Genomic_DNA"/>
</dbReference>
<feature type="region of interest" description="Disordered" evidence="10">
    <location>
        <begin position="56"/>
        <end position="92"/>
    </location>
</feature>
<evidence type="ECO:0000313" key="12">
    <source>
        <dbReference type="EMBL" id="SPO38730.1"/>
    </source>
</evidence>
<evidence type="ECO:0000256" key="1">
    <source>
        <dbReference type="ARBA" id="ARBA00008780"/>
    </source>
</evidence>